<dbReference type="Proteomes" id="UP000499080">
    <property type="component" value="Unassembled WGS sequence"/>
</dbReference>
<keyword evidence="2" id="KW-1185">Reference proteome</keyword>
<comment type="caution">
    <text evidence="1">The sequence shown here is derived from an EMBL/GenBank/DDBJ whole genome shotgun (WGS) entry which is preliminary data.</text>
</comment>
<accession>A0A4Y2KJC8</accession>
<evidence type="ECO:0000313" key="1">
    <source>
        <dbReference type="EMBL" id="GBN02132.1"/>
    </source>
</evidence>
<protein>
    <submittedName>
        <fullName evidence="1">Uncharacterized protein</fullName>
    </submittedName>
</protein>
<gene>
    <name evidence="1" type="ORF">AVEN_124764_1</name>
</gene>
<organism evidence="1 2">
    <name type="scientific">Araneus ventricosus</name>
    <name type="common">Orbweaver spider</name>
    <name type="synonym">Epeira ventricosa</name>
    <dbReference type="NCBI Taxonomy" id="182803"/>
    <lineage>
        <taxon>Eukaryota</taxon>
        <taxon>Metazoa</taxon>
        <taxon>Ecdysozoa</taxon>
        <taxon>Arthropoda</taxon>
        <taxon>Chelicerata</taxon>
        <taxon>Arachnida</taxon>
        <taxon>Araneae</taxon>
        <taxon>Araneomorphae</taxon>
        <taxon>Entelegynae</taxon>
        <taxon>Araneoidea</taxon>
        <taxon>Araneidae</taxon>
        <taxon>Araneus</taxon>
    </lineage>
</organism>
<sequence>MLLERQCVAVKSPPRAVSDYKVVALPPIRDQSLLLVEVLHNSSSSPFSAFLVDRLSVGEPVSICSLAAGGFIWHRAAPSNTKNNIRNIL</sequence>
<proteinExistence type="predicted"/>
<name>A0A4Y2KJC8_ARAVE</name>
<reference evidence="1 2" key="1">
    <citation type="journal article" date="2019" name="Sci. Rep.">
        <title>Orb-weaving spider Araneus ventricosus genome elucidates the spidroin gene catalogue.</title>
        <authorList>
            <person name="Kono N."/>
            <person name="Nakamura H."/>
            <person name="Ohtoshi R."/>
            <person name="Moran D.A.P."/>
            <person name="Shinohara A."/>
            <person name="Yoshida Y."/>
            <person name="Fujiwara M."/>
            <person name="Mori M."/>
            <person name="Tomita M."/>
            <person name="Arakawa K."/>
        </authorList>
    </citation>
    <scope>NUCLEOTIDE SEQUENCE [LARGE SCALE GENOMIC DNA]</scope>
</reference>
<evidence type="ECO:0000313" key="2">
    <source>
        <dbReference type="Proteomes" id="UP000499080"/>
    </source>
</evidence>
<dbReference type="AlphaFoldDB" id="A0A4Y2KJC8"/>
<dbReference type="EMBL" id="BGPR01004679">
    <property type="protein sequence ID" value="GBN02132.1"/>
    <property type="molecule type" value="Genomic_DNA"/>
</dbReference>